<protein>
    <submittedName>
        <fullName evidence="1">Uncharacterized protein</fullName>
    </submittedName>
</protein>
<accession>A0A0F9A181</accession>
<gene>
    <name evidence="1" type="ORF">LCGC14_2628170</name>
</gene>
<proteinExistence type="predicted"/>
<reference evidence="1" key="1">
    <citation type="journal article" date="2015" name="Nature">
        <title>Complex archaea that bridge the gap between prokaryotes and eukaryotes.</title>
        <authorList>
            <person name="Spang A."/>
            <person name="Saw J.H."/>
            <person name="Jorgensen S.L."/>
            <person name="Zaremba-Niedzwiedzka K."/>
            <person name="Martijn J."/>
            <person name="Lind A.E."/>
            <person name="van Eijk R."/>
            <person name="Schleper C."/>
            <person name="Guy L."/>
            <person name="Ettema T.J."/>
        </authorList>
    </citation>
    <scope>NUCLEOTIDE SEQUENCE</scope>
</reference>
<sequence length="67" mass="7524">MSDNADQKPEPVKLFSLASLPDAKAHAIFWPIIVVGVTADLWSKSAVFNWLIDEPYQEYSVIDGLFK</sequence>
<dbReference type="EMBL" id="LAZR01045010">
    <property type="protein sequence ID" value="KKL00875.1"/>
    <property type="molecule type" value="Genomic_DNA"/>
</dbReference>
<dbReference type="AlphaFoldDB" id="A0A0F9A181"/>
<evidence type="ECO:0000313" key="1">
    <source>
        <dbReference type="EMBL" id="KKL00875.1"/>
    </source>
</evidence>
<comment type="caution">
    <text evidence="1">The sequence shown here is derived from an EMBL/GenBank/DDBJ whole genome shotgun (WGS) entry which is preliminary data.</text>
</comment>
<feature type="non-terminal residue" evidence="1">
    <location>
        <position position="67"/>
    </location>
</feature>
<name>A0A0F9A181_9ZZZZ</name>
<organism evidence="1">
    <name type="scientific">marine sediment metagenome</name>
    <dbReference type="NCBI Taxonomy" id="412755"/>
    <lineage>
        <taxon>unclassified sequences</taxon>
        <taxon>metagenomes</taxon>
        <taxon>ecological metagenomes</taxon>
    </lineage>
</organism>